<dbReference type="Proteomes" id="UP000035035">
    <property type="component" value="Unassembled WGS sequence"/>
</dbReference>
<protein>
    <submittedName>
        <fullName evidence="1">Uncharacterized protein</fullName>
    </submittedName>
</protein>
<reference evidence="1 2" key="1">
    <citation type="journal article" date="2014" name="Genome Announc.">
        <title>Draft Genome Sequence of Gordonia alkanivorans Strain CGMCC6845, a Halotolerant Hydrocarbon-Degrading Bacterium.</title>
        <authorList>
            <person name="Wang X."/>
            <person name="Jin D."/>
            <person name="Zhou L."/>
            <person name="Wu L."/>
            <person name="An W."/>
            <person name="Zhao L."/>
        </authorList>
    </citation>
    <scope>NUCLEOTIDE SEQUENCE [LARGE SCALE GENOMIC DNA]</scope>
    <source>
        <strain evidence="1 2">CGMCC 6845</strain>
    </source>
</reference>
<name>W9DDI0_9ACTN</name>
<dbReference type="HOGENOM" id="CLU_2990315_0_0_11"/>
<proteinExistence type="predicted"/>
<gene>
    <name evidence="1" type="ORF">V525_07490</name>
</gene>
<dbReference type="PATRIC" id="fig|1423140.3.peg.1504"/>
<sequence length="57" mass="6571">MNLIVLFRSDDPFDRLDELIEEYLTALRVRLREGDWASAGRDGHDVERVLLAASARQ</sequence>
<evidence type="ECO:0000313" key="2">
    <source>
        <dbReference type="Proteomes" id="UP000035035"/>
    </source>
</evidence>
<dbReference type="AlphaFoldDB" id="W9DDI0"/>
<dbReference type="EMBL" id="AYXO01000012">
    <property type="protein sequence ID" value="ETA07543.1"/>
    <property type="molecule type" value="Genomic_DNA"/>
</dbReference>
<keyword evidence="2" id="KW-1185">Reference proteome</keyword>
<evidence type="ECO:0000313" key="1">
    <source>
        <dbReference type="EMBL" id="ETA07543.1"/>
    </source>
</evidence>
<organism evidence="1 2">
    <name type="scientific">Gordonia alkanivorans CGMCC 6845</name>
    <dbReference type="NCBI Taxonomy" id="1423140"/>
    <lineage>
        <taxon>Bacteria</taxon>
        <taxon>Bacillati</taxon>
        <taxon>Actinomycetota</taxon>
        <taxon>Actinomycetes</taxon>
        <taxon>Mycobacteriales</taxon>
        <taxon>Gordoniaceae</taxon>
        <taxon>Gordonia</taxon>
    </lineage>
</organism>
<accession>W9DDI0</accession>
<comment type="caution">
    <text evidence="1">The sequence shown here is derived from an EMBL/GenBank/DDBJ whole genome shotgun (WGS) entry which is preliminary data.</text>
</comment>